<evidence type="ECO:0000313" key="3">
    <source>
        <dbReference type="Proteomes" id="UP000321927"/>
    </source>
</evidence>
<accession>A0ABY3HQU5</accession>
<organism evidence="2 3">
    <name type="scientific">Algoriphagus ratkowskyi</name>
    <dbReference type="NCBI Taxonomy" id="57028"/>
    <lineage>
        <taxon>Bacteria</taxon>
        <taxon>Pseudomonadati</taxon>
        <taxon>Bacteroidota</taxon>
        <taxon>Cytophagia</taxon>
        <taxon>Cytophagales</taxon>
        <taxon>Cyclobacteriaceae</taxon>
        <taxon>Algoriphagus</taxon>
    </lineage>
</organism>
<dbReference type="Proteomes" id="UP000321927">
    <property type="component" value="Unassembled WGS sequence"/>
</dbReference>
<sequence>MTEHFEPDKQKLILKEYGKNIQRLVDYITAIEDRDKRTQSAYTVIEIIKQLNPTVKQETDQKLWDDLFIMTDFKLDVDAPFPMPEAELLGKKPLPIGYPKGEVRFKHYGRNIEKLIEGAILLEDDEEQESAIIFIGQLMRSFHSTWNRENFDDAIILDDIKTLSKGKLHIDLEKVKENGLFESNTHRDFKLPLQEERRTTKNKRTVSQSNNNNNKRRPNTGGHNKKRRN</sequence>
<evidence type="ECO:0000256" key="1">
    <source>
        <dbReference type="SAM" id="MobiDB-lite"/>
    </source>
</evidence>
<feature type="region of interest" description="Disordered" evidence="1">
    <location>
        <begin position="189"/>
        <end position="229"/>
    </location>
</feature>
<reference evidence="2 3" key="1">
    <citation type="submission" date="2019-08" db="EMBL/GenBank/DDBJ databases">
        <title>Genome of Algoriphagus ratkowskyi IC026.</title>
        <authorList>
            <person name="Bowman J.P."/>
        </authorList>
    </citation>
    <scope>NUCLEOTIDE SEQUENCE [LARGE SCALE GENOMIC DNA]</scope>
    <source>
        <strain evidence="2 3">IC026</strain>
    </source>
</reference>
<dbReference type="InterPro" id="IPR025632">
    <property type="entry name" value="DUF4290"/>
</dbReference>
<dbReference type="EMBL" id="VORV01000005">
    <property type="protein sequence ID" value="TXD78089.1"/>
    <property type="molecule type" value="Genomic_DNA"/>
</dbReference>
<comment type="caution">
    <text evidence="2">The sequence shown here is derived from an EMBL/GenBank/DDBJ whole genome shotgun (WGS) entry which is preliminary data.</text>
</comment>
<feature type="compositionally biased region" description="Basic and acidic residues" evidence="1">
    <location>
        <begin position="189"/>
        <end position="199"/>
    </location>
</feature>
<dbReference type="Pfam" id="PF14123">
    <property type="entry name" value="DUF4290"/>
    <property type="match status" value="1"/>
</dbReference>
<protein>
    <submittedName>
        <fullName evidence="2">DUF4290 domain-containing protein</fullName>
    </submittedName>
</protein>
<keyword evidence="3" id="KW-1185">Reference proteome</keyword>
<proteinExistence type="predicted"/>
<evidence type="ECO:0000313" key="2">
    <source>
        <dbReference type="EMBL" id="TXD78089.1"/>
    </source>
</evidence>
<gene>
    <name evidence="2" type="ORF">ESW18_08575</name>
</gene>
<name>A0ABY3HQU5_9BACT</name>
<feature type="compositionally biased region" description="Basic residues" evidence="1">
    <location>
        <begin position="214"/>
        <end position="229"/>
    </location>
</feature>